<evidence type="ECO:0000256" key="1">
    <source>
        <dbReference type="SAM" id="Phobius"/>
    </source>
</evidence>
<keyword evidence="1" id="KW-0472">Membrane</keyword>
<feature type="transmembrane region" description="Helical" evidence="1">
    <location>
        <begin position="155"/>
        <end position="175"/>
    </location>
</feature>
<keyword evidence="1" id="KW-0812">Transmembrane</keyword>
<protein>
    <recommendedName>
        <fullName evidence="2">J domain-containing protein</fullName>
    </recommendedName>
</protein>
<dbReference type="InterPro" id="IPR050817">
    <property type="entry name" value="DjlA_DnaK_co-chaperone"/>
</dbReference>
<dbReference type="OrthoDB" id="445556at2759"/>
<sequence>MYALPVASTRHAWSKARFISSSPSSGSFRFPNHPNPSPYEVFHLPYGCNQQQIKERYYELVRIYHPDKVGASMSSEAAHARFQAITAAYDSLRKGGRIGLKNAHMFDEYADEIARRKNIFYKHNQFRNRGPNPARGYEPRYSWNSNADDRWKDQMILAFGIVSIIIGVFPGLVLLPGNIRHRHNEAVKNLSQAKLEASEYGEQRRLEMKSRSKGNPVVKKRERSTIFVENLPWSNLKLLRIARHSSELGDPYCSKEDTRGLVGYVIGSQYKICMSWQ</sequence>
<dbReference type="Proteomes" id="UP000799118">
    <property type="component" value="Unassembled WGS sequence"/>
</dbReference>
<organism evidence="3 4">
    <name type="scientific">Gymnopus androsaceus JB14</name>
    <dbReference type="NCBI Taxonomy" id="1447944"/>
    <lineage>
        <taxon>Eukaryota</taxon>
        <taxon>Fungi</taxon>
        <taxon>Dikarya</taxon>
        <taxon>Basidiomycota</taxon>
        <taxon>Agaricomycotina</taxon>
        <taxon>Agaricomycetes</taxon>
        <taxon>Agaricomycetidae</taxon>
        <taxon>Agaricales</taxon>
        <taxon>Marasmiineae</taxon>
        <taxon>Omphalotaceae</taxon>
        <taxon>Gymnopus</taxon>
    </lineage>
</organism>
<dbReference type="PANTHER" id="PTHR24074">
    <property type="entry name" value="CO-CHAPERONE PROTEIN DJLA"/>
    <property type="match status" value="1"/>
</dbReference>
<dbReference type="PRINTS" id="PR00625">
    <property type="entry name" value="JDOMAIN"/>
</dbReference>
<dbReference type="SMART" id="SM00271">
    <property type="entry name" value="DnaJ"/>
    <property type="match status" value="1"/>
</dbReference>
<dbReference type="SUPFAM" id="SSF46565">
    <property type="entry name" value="Chaperone J-domain"/>
    <property type="match status" value="1"/>
</dbReference>
<dbReference type="EMBL" id="ML769387">
    <property type="protein sequence ID" value="KAE9409692.1"/>
    <property type="molecule type" value="Genomic_DNA"/>
</dbReference>
<keyword evidence="4" id="KW-1185">Reference proteome</keyword>
<dbReference type="InterPro" id="IPR001623">
    <property type="entry name" value="DnaJ_domain"/>
</dbReference>
<evidence type="ECO:0000313" key="3">
    <source>
        <dbReference type="EMBL" id="KAE9409692.1"/>
    </source>
</evidence>
<evidence type="ECO:0000259" key="2">
    <source>
        <dbReference type="PROSITE" id="PS50076"/>
    </source>
</evidence>
<feature type="domain" description="J" evidence="2">
    <location>
        <begin position="37"/>
        <end position="110"/>
    </location>
</feature>
<dbReference type="AlphaFoldDB" id="A0A6A4IC04"/>
<name>A0A6A4IC04_9AGAR</name>
<evidence type="ECO:0000313" key="4">
    <source>
        <dbReference type="Proteomes" id="UP000799118"/>
    </source>
</evidence>
<dbReference type="CDD" id="cd06257">
    <property type="entry name" value="DnaJ"/>
    <property type="match status" value="1"/>
</dbReference>
<dbReference type="Gene3D" id="1.10.287.110">
    <property type="entry name" value="DnaJ domain"/>
    <property type="match status" value="1"/>
</dbReference>
<accession>A0A6A4IC04</accession>
<proteinExistence type="predicted"/>
<dbReference type="Pfam" id="PF00226">
    <property type="entry name" value="DnaJ"/>
    <property type="match status" value="1"/>
</dbReference>
<dbReference type="PROSITE" id="PS50076">
    <property type="entry name" value="DNAJ_2"/>
    <property type="match status" value="1"/>
</dbReference>
<gene>
    <name evidence="3" type="ORF">BT96DRAFT_970027</name>
</gene>
<keyword evidence="1" id="KW-1133">Transmembrane helix</keyword>
<reference evidence="3" key="1">
    <citation type="journal article" date="2019" name="Environ. Microbiol.">
        <title>Fungal ecological strategies reflected in gene transcription - a case study of two litter decomposers.</title>
        <authorList>
            <person name="Barbi F."/>
            <person name="Kohler A."/>
            <person name="Barry K."/>
            <person name="Baskaran P."/>
            <person name="Daum C."/>
            <person name="Fauchery L."/>
            <person name="Ihrmark K."/>
            <person name="Kuo A."/>
            <person name="LaButti K."/>
            <person name="Lipzen A."/>
            <person name="Morin E."/>
            <person name="Grigoriev I.V."/>
            <person name="Henrissat B."/>
            <person name="Lindahl B."/>
            <person name="Martin F."/>
        </authorList>
    </citation>
    <scope>NUCLEOTIDE SEQUENCE</scope>
    <source>
        <strain evidence="3">JB14</strain>
    </source>
</reference>
<dbReference type="InterPro" id="IPR036869">
    <property type="entry name" value="J_dom_sf"/>
</dbReference>